<feature type="domain" description="Sushi" evidence="6">
    <location>
        <begin position="1680"/>
        <end position="1746"/>
    </location>
</feature>
<comment type="subcellular location">
    <subcellularLocation>
        <location evidence="1">Virion</location>
    </subcellularLocation>
</comment>
<feature type="domain" description="Sushi" evidence="6">
    <location>
        <begin position="1917"/>
        <end position="1991"/>
    </location>
</feature>
<sequence>MTPLNAFLQNSSVLTTMTVAGNYYLPVNGADSNTVLSGAYMPMTCISGYTYASGQLNITCTGNTWSTFPRCISSTNGGSVQSPVPSATSGLPCIVDQATSFNITNGYYSSSSLLYTANNTSATGYIQFSCVPGYVIDQTIGTTYTCNNGVWSTKPRCISTGRCSYPTLQSYITTATGLQTTNITHLVAASQNDTVVFNGSYIVLACATGYTNIGGNLNITCSDSGSWSPFPICVLNGGSASLTTTTISGNNAAVTTTTTPSSGGAACPYDPTTLFALTNGYFTSSSLSNPTPTTANGNHNPRTVLKPHLFYIVGWIQFACNPGYALDPTVGASYTCNNGVWSTKPRCLITPRCSMDVFNKFLSSSTAIQTTSQMKLSATPQDTTVVFVDSYAVVACATASSSLAYTSTNAVTGSIQFTCSAGYALDPTIGASYICNNGIWSTKPRCLTTSRCSYAVLKSFLSTPSNTQPTSQYRIMMAEQDADAVLTDSYIVFVCPIGYANTGGNLNVTCLPNGLWTSFPLCVNNNGGSPVITTSTTTKSTSNGLPCPVDGTTTSIVNGYLTSSSLSNTSTTAATGSIQFTCFVGYALDPTIGASYTCNNGVWSRKPQCLISCAVGYTNTGGSLNITCLSTGAWSAFPNCVLSNSGGSATTIMTSTTNGPVITTTTSVANGLACMIDAATFTITNGYYLTSSLSNPSPGTATGWIQFTCNPGYALDPTVGASYTCNNGVWSTKPRCLITPRCSMDTLNKFLSSPTIQTTNQTQLRASPQDQTIVFVDSYIAVTCAAGYMNTGGSLNVTCLSTGSWSPFPTCVINGGSGSLTTTTISTGNSAATTTTTTPSSGGTACPVDLLSIFILTNGYYTINGLSFKSITSATGSVQFACNPGYVLDPTVGASYTCNNGVWSTKPRCLITARCSMDTLNKFLSLSPAVQVTDQRQLRATTLEPTAIFSDSYMVVICAASYMNTGGSLNITCLSTGSWSPFPNCVINGGSGSLTTTTISTGNSAIPTTTTPNSAGAACPYDPTTLFTLTNGYYISSSISNPTPTTAAGWVQFTCNPGYALDPTVGAQYTCNNGVWSSKPRCLITTHCSYSALTKFLSTASNTQPTTQYRIMMAQQDPDAVLIDSYMIFICTNGYTNNGGSLNVTCLPNGSWTSFPLCVINNGGGPVTTTAVTTTTTKSTSNGLSCPIDGTTTSVVNGYPTSSSLTYASTNAVTGSIQFTCSVGYALDPTIGASYTCNNGIWSTKPRCLTTSRCSYAVLKTFLSTPSNTQPTSQYRIMMAEQDPDAVLIDSYMLFVCPGGYTNTGGNLNVTCLANGLWTSFPLCVNNNGAGPVTTTTTATTTTKSTSNSLSCSIDGTTTSIANGYPTSSSLTYTSTNAVTGSIQFTCSVGYALDPTIGASYICNNGIWSTKPRCLTTSRCSYTVLKNFLSTPGNTQPTSQYRIMMAEQNPDAVLIDSYMVFVCPSGYTNTGGNLNVTCLSNGLWTSFPLCVNTNGGGPITTTTTATTTTTKSAANGLPCPVDGGTTSIVNGYPASSSLAYTSTNAVTGSIQFTCSAGYALDPTTGASYICNNGIWSTKPRCLTTSRCSYAVLKSFLSTPSNTQPTSQYRIMMAQQDADAVLVDSYIVFVCPVGYANTGGNLNVTCLANGLWTSFPLCINNNGGSPVTTTSTTTKSTINGLPCPVDGTTTGIVNGYLTSSSLSYTSITAVTGSVQFTCFVGYALDPTIGASYTCNNGVWSRKPQCLMTGRCSYSALKTFVSTANNLQGTSQYHLVTAQQDSDAILADSYIVFVCTSGYTNTGGNFNVTCLPNGLWTSFPLCVNNNGGSPVTTTTTTTATTTTTKSTSNGSPCLVETGTTSIVNGYSITSSLSYASATAATGSIQFTCSSGYALDPTIGGLYTCNNGIWSTKPRCLTTSRCSYAILTRLLATVSNLQATSQYHITTAQQDPDAVLTDSYIVFVCTSGYTNTGGSLNVTCLPNGSWSSAPICVLNNGGSPATTTTKATGNGSPCPIDGTTTSIVNGYSTSSSLSYASSTAATGSIQFTCLSGYILDSTIGSSYTCINGVWSAKPRCVVPGRCSYMVFNNFIRTANTLKTTDQFNLVAVSQDTNTLLTNSYFVLTCITGYVNIGGSLNVTCLMDGSWSPFPNCVLNTQSRADSWSGSKPCHYESSMLNLTNGYADFYNGIMSPTDSQAESGAYINYICMSSYTLIGNSRITCINGSWSAQPTCIASNQSSTTTKESSADCAKVPSIKNGNVSSTTYSRHNNTIYSSKVEYVCMAGYTHLNTSGQLSVSCINGVWDPLPVCAVNPTCAFKQLISTLMNVKVISKSFYFGSDDIPIDNWIKVQCNDGLHYNSSSGPLNITCLATGSWTPFPICS</sequence>
<feature type="disulfide bond" evidence="5">
    <location>
        <begin position="709"/>
        <end position="736"/>
    </location>
</feature>
<dbReference type="InterPro" id="IPR035976">
    <property type="entry name" value="Sushi/SCR/CCP_sf"/>
</dbReference>
<feature type="domain" description="Sushi" evidence="6">
    <location>
        <begin position="1017"/>
        <end position="1084"/>
    </location>
</feature>
<feature type="disulfide bond" evidence="5">
    <location>
        <begin position="1717"/>
        <end position="1744"/>
    </location>
</feature>
<dbReference type="Pfam" id="PF00084">
    <property type="entry name" value="Sushi"/>
    <property type="match status" value="15"/>
</dbReference>
<feature type="disulfide bond" evidence="5">
    <location>
        <begin position="419"/>
        <end position="446"/>
    </location>
</feature>
<feature type="disulfide bond" evidence="5">
    <location>
        <begin position="495"/>
        <end position="522"/>
    </location>
</feature>
<dbReference type="Proteomes" id="UP000663845">
    <property type="component" value="Unassembled WGS sequence"/>
</dbReference>
<feature type="disulfide bond" evidence="5">
    <location>
        <begin position="1387"/>
        <end position="1414"/>
    </location>
</feature>
<feature type="domain" description="Sushi" evidence="6">
    <location>
        <begin position="1432"/>
        <end position="1492"/>
    </location>
</feature>
<feature type="domain" description="Sushi" evidence="6">
    <location>
        <begin position="1517"/>
        <end position="1583"/>
    </location>
</feature>
<comment type="caution">
    <text evidence="5">Lacks conserved residue(s) required for the propagation of feature annotation.</text>
</comment>
<dbReference type="EMBL" id="CAJNOG010000305">
    <property type="protein sequence ID" value="CAF1160930.1"/>
    <property type="molecule type" value="Genomic_DNA"/>
</dbReference>
<feature type="domain" description="Sushi" evidence="6">
    <location>
        <begin position="1266"/>
        <end position="1326"/>
    </location>
</feature>
<feature type="disulfide bond" evidence="5">
    <location>
        <begin position="1221"/>
        <end position="1248"/>
    </location>
</feature>
<dbReference type="PANTHER" id="PTHR45785:SF2">
    <property type="entry name" value="COMPLEMENT FACTOR H-RELATED"/>
    <property type="match status" value="1"/>
</dbReference>
<dbReference type="InterPro" id="IPR000436">
    <property type="entry name" value="Sushi_SCR_CCP_dom"/>
</dbReference>
<name>A0A814TF75_9BILA</name>
<feature type="domain" description="Sushi" evidence="6">
    <location>
        <begin position="1350"/>
        <end position="1416"/>
    </location>
</feature>
<reference evidence="7" key="1">
    <citation type="submission" date="2021-02" db="EMBL/GenBank/DDBJ databases">
        <authorList>
            <person name="Nowell W R."/>
        </authorList>
    </citation>
    <scope>NUCLEOTIDE SEQUENCE</scope>
</reference>
<feature type="domain" description="Sushi" evidence="6">
    <location>
        <begin position="1100"/>
        <end position="1160"/>
    </location>
</feature>
<dbReference type="Gene3D" id="2.10.70.10">
    <property type="entry name" value="Complement Module, domain 1"/>
    <property type="match status" value="20"/>
</dbReference>
<feature type="disulfide bond" evidence="5">
    <location>
        <begin position="1055"/>
        <end position="1082"/>
    </location>
</feature>
<feature type="domain" description="Sushi" evidence="6">
    <location>
        <begin position="2244"/>
        <end position="2308"/>
    </location>
</feature>
<feature type="domain" description="Sushi" evidence="6">
    <location>
        <begin position="161"/>
        <end position="235"/>
    </location>
</feature>
<feature type="domain" description="Sushi" evidence="6">
    <location>
        <begin position="580"/>
        <end position="642"/>
    </location>
</feature>
<feature type="disulfide bond" evidence="5">
    <location>
        <begin position="1297"/>
        <end position="1324"/>
    </location>
</feature>
<feature type="domain" description="Sushi" evidence="6">
    <location>
        <begin position="394"/>
        <end position="448"/>
    </location>
</feature>
<comment type="caution">
    <text evidence="7">The sequence shown here is derived from an EMBL/GenBank/DDBJ whole genome shotgun (WGS) entry which is preliminary data.</text>
</comment>
<keyword evidence="3" id="KW-0732">Signal</keyword>
<keyword evidence="2 5" id="KW-0768">Sushi</keyword>
<evidence type="ECO:0000256" key="4">
    <source>
        <dbReference type="ARBA" id="ARBA00023157"/>
    </source>
</evidence>
<feature type="domain" description="Sushi" evidence="6">
    <location>
        <begin position="2310"/>
        <end position="2378"/>
    </location>
</feature>
<evidence type="ECO:0000313" key="7">
    <source>
        <dbReference type="EMBL" id="CAF1160930.1"/>
    </source>
</evidence>
<feature type="disulfide bond" evidence="5">
    <location>
        <begin position="784"/>
        <end position="811"/>
    </location>
</feature>
<feature type="domain" description="Sushi" evidence="6">
    <location>
        <begin position="1184"/>
        <end position="1250"/>
    </location>
</feature>
<feature type="disulfide bond" evidence="5">
    <location>
        <begin position="2122"/>
        <end position="2149"/>
    </location>
</feature>
<feature type="domain" description="Sushi" evidence="6">
    <location>
        <begin position="672"/>
        <end position="738"/>
    </location>
</feature>
<evidence type="ECO:0000256" key="1">
    <source>
        <dbReference type="ARBA" id="ARBA00004328"/>
    </source>
</evidence>
<protein>
    <recommendedName>
        <fullName evidence="6">Sushi domain-containing protein</fullName>
    </recommendedName>
</protein>
<dbReference type="PROSITE" id="PS50923">
    <property type="entry name" value="SUSHI"/>
    <property type="match status" value="22"/>
</dbReference>
<feature type="domain" description="Sushi" evidence="6">
    <location>
        <begin position="844"/>
        <end position="911"/>
    </location>
</feature>
<feature type="disulfide bond" evidence="5">
    <location>
        <begin position="1793"/>
        <end position="1820"/>
    </location>
</feature>
<evidence type="ECO:0000256" key="3">
    <source>
        <dbReference type="ARBA" id="ARBA00022729"/>
    </source>
</evidence>
<feature type="disulfide bond" evidence="5">
    <location>
        <begin position="882"/>
        <end position="909"/>
    </location>
</feature>
<feature type="disulfide bond" evidence="5">
    <location>
        <begin position="1630"/>
        <end position="1657"/>
    </location>
</feature>
<feature type="domain" description="Sushi" evidence="6">
    <location>
        <begin position="2164"/>
        <end position="2231"/>
    </location>
</feature>
<dbReference type="PANTHER" id="PTHR45785">
    <property type="entry name" value="COMPLEMENT FACTOR H-RELATED"/>
    <property type="match status" value="1"/>
</dbReference>
<feature type="disulfide bond" evidence="5">
    <location>
        <begin position="1463"/>
        <end position="1490"/>
    </location>
</feature>
<proteinExistence type="predicted"/>
<dbReference type="SMART" id="SM00032">
    <property type="entry name" value="CCP"/>
    <property type="match status" value="28"/>
</dbReference>
<feature type="disulfide bond" evidence="5">
    <location>
        <begin position="206"/>
        <end position="233"/>
    </location>
</feature>
<dbReference type="CDD" id="cd00033">
    <property type="entry name" value="CCP"/>
    <property type="match status" value="1"/>
</dbReference>
<evidence type="ECO:0000256" key="2">
    <source>
        <dbReference type="ARBA" id="ARBA00022659"/>
    </source>
</evidence>
<feature type="domain" description="Sushi" evidence="6">
    <location>
        <begin position="740"/>
        <end position="813"/>
    </location>
</feature>
<accession>A0A814TF75</accession>
<keyword evidence="4 5" id="KW-1015">Disulfide bond</keyword>
<evidence type="ECO:0000259" key="6">
    <source>
        <dbReference type="PROSITE" id="PS50923"/>
    </source>
</evidence>
<gene>
    <name evidence="7" type="ORF">JYZ213_LOCUS24644</name>
</gene>
<feature type="domain" description="Sushi" evidence="6">
    <location>
        <begin position="1748"/>
        <end position="1822"/>
    </location>
</feature>
<feature type="domain" description="Sushi" evidence="6">
    <location>
        <begin position="464"/>
        <end position="524"/>
    </location>
</feature>
<feature type="disulfide bond" evidence="5">
    <location>
        <begin position="613"/>
        <end position="640"/>
    </location>
</feature>
<feature type="domain" description="Sushi" evidence="6">
    <location>
        <begin position="1599"/>
        <end position="1659"/>
    </location>
</feature>
<feature type="disulfide bond" evidence="5">
    <location>
        <begin position="1131"/>
        <end position="1158"/>
    </location>
</feature>
<organism evidence="7 8">
    <name type="scientific">Adineta steineri</name>
    <dbReference type="NCBI Taxonomy" id="433720"/>
    <lineage>
        <taxon>Eukaryota</taxon>
        <taxon>Metazoa</taxon>
        <taxon>Spiralia</taxon>
        <taxon>Gnathifera</taxon>
        <taxon>Rotifera</taxon>
        <taxon>Eurotatoria</taxon>
        <taxon>Bdelloidea</taxon>
        <taxon>Adinetida</taxon>
        <taxon>Adinetidae</taxon>
        <taxon>Adineta</taxon>
    </lineage>
</organism>
<feature type="disulfide bond" evidence="5">
    <location>
        <begin position="1962"/>
        <end position="1989"/>
    </location>
</feature>
<dbReference type="SUPFAM" id="SSF57535">
    <property type="entry name" value="Complement control module/SCR domain"/>
    <property type="match status" value="20"/>
</dbReference>
<feature type="domain" description="Sushi" evidence="6">
    <location>
        <begin position="2071"/>
        <end position="2151"/>
    </location>
</feature>
<evidence type="ECO:0000256" key="5">
    <source>
        <dbReference type="PROSITE-ProRule" id="PRU00302"/>
    </source>
</evidence>
<feature type="disulfide bond" evidence="5">
    <location>
        <begin position="1554"/>
        <end position="1581"/>
    </location>
</feature>
<evidence type="ECO:0000313" key="8">
    <source>
        <dbReference type="Proteomes" id="UP000663845"/>
    </source>
</evidence>
<dbReference type="InterPro" id="IPR051503">
    <property type="entry name" value="ComplSys_Reg/VirEntry_Med"/>
</dbReference>